<reference evidence="1 2" key="1">
    <citation type="journal article" date="2012" name="J. Bacteriol.">
        <title>Complete Genome Sequence of the Naphthalene-Degrading Pseudomonas putida Strain ND6.</title>
        <authorList>
            <person name="Li S."/>
            <person name="Zhao H."/>
            <person name="Li Y."/>
            <person name="Niu S."/>
            <person name="Cai B."/>
        </authorList>
    </citation>
    <scope>NUCLEOTIDE SEQUENCE [LARGE SCALE GENOMIC DNA]</scope>
    <source>
        <strain evidence="1 2">ND6</strain>
    </source>
</reference>
<dbReference type="EMBL" id="CP003588">
    <property type="protein sequence ID" value="AFK69777.1"/>
    <property type="molecule type" value="Genomic_DNA"/>
</dbReference>
<organism evidence="1 2">
    <name type="scientific">Pseudomonas putida ND6</name>
    <dbReference type="NCBI Taxonomy" id="231023"/>
    <lineage>
        <taxon>Bacteria</taxon>
        <taxon>Pseudomonadati</taxon>
        <taxon>Pseudomonadota</taxon>
        <taxon>Gammaproteobacteria</taxon>
        <taxon>Pseudomonadales</taxon>
        <taxon>Pseudomonadaceae</taxon>
        <taxon>Pseudomonas</taxon>
    </lineage>
</organism>
<dbReference type="KEGG" id="ppi:YSA_05559"/>
<evidence type="ECO:0000313" key="1">
    <source>
        <dbReference type="EMBL" id="AFK69777.1"/>
    </source>
</evidence>
<name>I3UWA6_PSEPU</name>
<sequence>MFMHKWHLEPERKACRIATPLVFAQTPVFTGLQPQAGISQALEIALGSNR</sequence>
<proteinExistence type="predicted"/>
<gene>
    <name evidence="1" type="ORF">YSA_05559</name>
</gene>
<protein>
    <submittedName>
        <fullName evidence="1">Uncharacterized protein</fullName>
    </submittedName>
</protein>
<dbReference type="HOGENOM" id="CLU_3121712_0_0_6"/>
<evidence type="ECO:0000313" key="2">
    <source>
        <dbReference type="Proteomes" id="UP000005268"/>
    </source>
</evidence>
<dbReference type="Proteomes" id="UP000005268">
    <property type="component" value="Chromosome"/>
</dbReference>
<dbReference type="AlphaFoldDB" id="I3UWA6"/>
<accession>I3UWA6</accession>